<evidence type="ECO:0000256" key="1">
    <source>
        <dbReference type="SAM" id="Phobius"/>
    </source>
</evidence>
<dbReference type="eggNOG" id="COG4585">
    <property type="taxonomic scope" value="Bacteria"/>
</dbReference>
<dbReference type="GO" id="GO:0046983">
    <property type="term" value="F:protein dimerization activity"/>
    <property type="evidence" value="ECO:0007669"/>
    <property type="project" value="InterPro"/>
</dbReference>
<sequence>MITGLMAFTVLWGLFVGVHPQPSPRVQMVMLLAMALLTVAALWLRRRDRRAYERRLAREAAARAVVEDRLVIARELHDAVSGNLSAITVRCAVAQRL</sequence>
<gene>
    <name evidence="3" type="ORF">HMPREF1318_1701</name>
</gene>
<dbReference type="EMBL" id="AKFT01000117">
    <property type="protein sequence ID" value="EJF43817.1"/>
    <property type="molecule type" value="Genomic_DNA"/>
</dbReference>
<keyword evidence="4" id="KW-1185">Reference proteome</keyword>
<keyword evidence="3" id="KW-0418">Kinase</keyword>
<dbReference type="Gene3D" id="1.20.5.1930">
    <property type="match status" value="1"/>
</dbReference>
<protein>
    <submittedName>
        <fullName evidence="3">Histidine kinase dimerization/phosphoacceptor domain protein</fullName>
    </submittedName>
</protein>
<dbReference type="GO" id="GO:0016020">
    <property type="term" value="C:membrane"/>
    <property type="evidence" value="ECO:0007669"/>
    <property type="project" value="InterPro"/>
</dbReference>
<keyword evidence="3" id="KW-0808">Transferase</keyword>
<feature type="transmembrane region" description="Helical" evidence="1">
    <location>
        <begin position="30"/>
        <end position="46"/>
    </location>
</feature>
<dbReference type="Pfam" id="PF07730">
    <property type="entry name" value="HisKA_3"/>
    <property type="match status" value="1"/>
</dbReference>
<dbReference type="Proteomes" id="UP000002941">
    <property type="component" value="Unassembled WGS sequence"/>
</dbReference>
<feature type="domain" description="Signal transduction histidine kinase subgroup 3 dimerisation and phosphoacceptor" evidence="2">
    <location>
        <begin position="69"/>
        <end position="96"/>
    </location>
</feature>
<evidence type="ECO:0000259" key="2">
    <source>
        <dbReference type="Pfam" id="PF07730"/>
    </source>
</evidence>
<reference evidence="3 4" key="1">
    <citation type="submission" date="2012-05" db="EMBL/GenBank/DDBJ databases">
        <authorList>
            <person name="Harkins D.M."/>
            <person name="Madupu R."/>
            <person name="Durkin A.S."/>
            <person name="Torralba M."/>
            <person name="Methe B."/>
            <person name="Sutton G.G."/>
            <person name="Nelson K.E."/>
        </authorList>
    </citation>
    <scope>NUCLEOTIDE SEQUENCE [LARGE SCALE GENOMIC DNA]</scope>
    <source>
        <strain evidence="3 4">F0489</strain>
    </source>
</reference>
<keyword evidence="1" id="KW-0812">Transmembrane</keyword>
<keyword evidence="1" id="KW-0472">Membrane</keyword>
<evidence type="ECO:0000313" key="4">
    <source>
        <dbReference type="Proteomes" id="UP000002941"/>
    </source>
</evidence>
<organism evidence="3 4">
    <name type="scientific">Actinomyces massiliensis F0489</name>
    <dbReference type="NCBI Taxonomy" id="1125718"/>
    <lineage>
        <taxon>Bacteria</taxon>
        <taxon>Bacillati</taxon>
        <taxon>Actinomycetota</taxon>
        <taxon>Actinomycetes</taxon>
        <taxon>Actinomycetales</taxon>
        <taxon>Actinomycetaceae</taxon>
        <taxon>Actinomyces</taxon>
    </lineage>
</organism>
<dbReference type="InterPro" id="IPR011712">
    <property type="entry name" value="Sig_transdc_His_kin_sub3_dim/P"/>
</dbReference>
<dbReference type="GO" id="GO:0000155">
    <property type="term" value="F:phosphorelay sensor kinase activity"/>
    <property type="evidence" value="ECO:0007669"/>
    <property type="project" value="InterPro"/>
</dbReference>
<keyword evidence="1" id="KW-1133">Transmembrane helix</keyword>
<proteinExistence type="predicted"/>
<comment type="caution">
    <text evidence="3">The sequence shown here is derived from an EMBL/GenBank/DDBJ whole genome shotgun (WGS) entry which is preliminary data.</text>
</comment>
<dbReference type="AlphaFoldDB" id="J0NGK8"/>
<name>J0NGK8_9ACTO</name>
<accession>J0NGK8</accession>
<feature type="non-terminal residue" evidence="3">
    <location>
        <position position="97"/>
    </location>
</feature>
<evidence type="ECO:0000313" key="3">
    <source>
        <dbReference type="EMBL" id="EJF43817.1"/>
    </source>
</evidence>